<accession>A0A382JS89</accession>
<protein>
    <submittedName>
        <fullName evidence="2">Uncharacterized protein</fullName>
    </submittedName>
</protein>
<dbReference type="EMBL" id="UINC01075361">
    <property type="protein sequence ID" value="SVC13461.1"/>
    <property type="molecule type" value="Genomic_DNA"/>
</dbReference>
<feature type="non-terminal residue" evidence="2">
    <location>
        <position position="24"/>
    </location>
</feature>
<gene>
    <name evidence="2" type="ORF">METZ01_LOCUS266315</name>
</gene>
<evidence type="ECO:0000256" key="1">
    <source>
        <dbReference type="SAM" id="MobiDB-lite"/>
    </source>
</evidence>
<evidence type="ECO:0000313" key="2">
    <source>
        <dbReference type="EMBL" id="SVC13461.1"/>
    </source>
</evidence>
<proteinExistence type="predicted"/>
<feature type="region of interest" description="Disordered" evidence="1">
    <location>
        <begin position="1"/>
        <end position="24"/>
    </location>
</feature>
<dbReference type="AlphaFoldDB" id="A0A382JS89"/>
<name>A0A382JS89_9ZZZZ</name>
<reference evidence="2" key="1">
    <citation type="submission" date="2018-05" db="EMBL/GenBank/DDBJ databases">
        <authorList>
            <person name="Lanie J.A."/>
            <person name="Ng W.-L."/>
            <person name="Kazmierczak K.M."/>
            <person name="Andrzejewski T.M."/>
            <person name="Davidsen T.M."/>
            <person name="Wayne K.J."/>
            <person name="Tettelin H."/>
            <person name="Glass J.I."/>
            <person name="Rusch D."/>
            <person name="Podicherti R."/>
            <person name="Tsui H.-C.T."/>
            <person name="Winkler M.E."/>
        </authorList>
    </citation>
    <scope>NUCLEOTIDE SEQUENCE</scope>
</reference>
<sequence>MHDDSRKLRRRRSESDARDPDKGK</sequence>
<feature type="compositionally biased region" description="Basic and acidic residues" evidence="1">
    <location>
        <begin position="13"/>
        <end position="24"/>
    </location>
</feature>
<organism evidence="2">
    <name type="scientific">marine metagenome</name>
    <dbReference type="NCBI Taxonomy" id="408172"/>
    <lineage>
        <taxon>unclassified sequences</taxon>
        <taxon>metagenomes</taxon>
        <taxon>ecological metagenomes</taxon>
    </lineage>
</organism>